<dbReference type="SUPFAM" id="SSF56349">
    <property type="entry name" value="DNA breaking-rejoining enzymes"/>
    <property type="match status" value="1"/>
</dbReference>
<dbReference type="Pfam" id="PF14659">
    <property type="entry name" value="Phage_int_SAM_3"/>
    <property type="match status" value="1"/>
</dbReference>
<dbReference type="PANTHER" id="PTHR30349:SF91">
    <property type="entry name" value="INTA PROTEIN"/>
    <property type="match status" value="1"/>
</dbReference>
<dbReference type="InterPro" id="IPR011010">
    <property type="entry name" value="DNA_brk_join_enz"/>
</dbReference>
<dbReference type="EMBL" id="CP157974">
    <property type="protein sequence ID" value="XBT83176.1"/>
    <property type="molecule type" value="Genomic_DNA"/>
</dbReference>
<dbReference type="InterPro" id="IPR010998">
    <property type="entry name" value="Integrase_recombinase_N"/>
</dbReference>
<organism evidence="5">
    <name type="scientific">Micromonospora sp. HUAS YX12</name>
    <dbReference type="NCBI Taxonomy" id="3156396"/>
    <lineage>
        <taxon>Bacteria</taxon>
        <taxon>Bacillati</taxon>
        <taxon>Actinomycetota</taxon>
        <taxon>Actinomycetes</taxon>
        <taxon>Micromonosporales</taxon>
        <taxon>Micromonosporaceae</taxon>
        <taxon>Micromonospora</taxon>
    </lineage>
</organism>
<sequence>MDPAHGSWYFSVQLPRDTPGPARFRKGGFRTAQQATTARDNALATAAAGTNPRRITVEQWLRRWLQSLPGRVRRSTAVTYGHHVDYYLIPYLGHHTMTGLQPAHIETMFTTIAALPTRSGTPISAATMHRIRATLRRALNMAIREQLLLVNPARLILLPRPQRHRPQPWSAARVAAWRHDGQRPTVSVWTPEQLARFLTFTTDDPLYPLWWLAALRGLRRGELCALRWTDLDLTEATLTVNHHIAHAHGRPYLDAPKTAAGQRTIALDRTTIAVLRHHQHHQRQLFADARKPWQPDGPVFTRPDTRPIRPDWLTHYFAALVTTSGLPPVRLHDLRHGAATLALTAHADLKTVQDMLGHTSYAFTADTYTTVLPERARQAAETTAQLILNAQHKLPGTKPGQA</sequence>
<dbReference type="PROSITE" id="PS51898">
    <property type="entry name" value="TYR_RECOMBINASE"/>
    <property type="match status" value="1"/>
</dbReference>
<dbReference type="PANTHER" id="PTHR30349">
    <property type="entry name" value="PHAGE INTEGRASE-RELATED"/>
    <property type="match status" value="1"/>
</dbReference>
<dbReference type="CDD" id="cd01189">
    <property type="entry name" value="INT_ICEBs1_C_like"/>
    <property type="match status" value="1"/>
</dbReference>
<dbReference type="GO" id="GO:0006310">
    <property type="term" value="P:DNA recombination"/>
    <property type="evidence" value="ECO:0007669"/>
    <property type="project" value="UniProtKB-KW"/>
</dbReference>
<dbReference type="InterPro" id="IPR050090">
    <property type="entry name" value="Tyrosine_recombinase_XerCD"/>
</dbReference>
<dbReference type="RefSeq" id="WP_349879517.1">
    <property type="nucleotide sequence ID" value="NZ_CP157974.1"/>
</dbReference>
<keyword evidence="2" id="KW-0238">DNA-binding</keyword>
<dbReference type="AlphaFoldDB" id="A0AAU7R5X8"/>
<keyword evidence="1" id="KW-0229">DNA integration</keyword>
<dbReference type="GO" id="GO:0003677">
    <property type="term" value="F:DNA binding"/>
    <property type="evidence" value="ECO:0007669"/>
    <property type="project" value="UniProtKB-KW"/>
</dbReference>
<evidence type="ECO:0000256" key="2">
    <source>
        <dbReference type="ARBA" id="ARBA00023125"/>
    </source>
</evidence>
<evidence type="ECO:0000259" key="4">
    <source>
        <dbReference type="PROSITE" id="PS51898"/>
    </source>
</evidence>
<name>A0AAU7R5X8_9ACTN</name>
<protein>
    <submittedName>
        <fullName evidence="5">Tyrosine-type recombinase/integrase</fullName>
    </submittedName>
</protein>
<dbReference type="Gene3D" id="1.10.443.10">
    <property type="entry name" value="Intergrase catalytic core"/>
    <property type="match status" value="1"/>
</dbReference>
<dbReference type="InterPro" id="IPR004107">
    <property type="entry name" value="Integrase_SAM-like_N"/>
</dbReference>
<evidence type="ECO:0000256" key="1">
    <source>
        <dbReference type="ARBA" id="ARBA00022908"/>
    </source>
</evidence>
<proteinExistence type="predicted"/>
<dbReference type="GO" id="GO:0015074">
    <property type="term" value="P:DNA integration"/>
    <property type="evidence" value="ECO:0007669"/>
    <property type="project" value="UniProtKB-KW"/>
</dbReference>
<reference evidence="5" key="1">
    <citation type="submission" date="2024-06" db="EMBL/GenBank/DDBJ databases">
        <title>Micromonospora sp. strain HUAS YX12 genome sequences.</title>
        <authorList>
            <person name="Mo P."/>
        </authorList>
    </citation>
    <scope>NUCLEOTIDE SEQUENCE</scope>
    <source>
        <strain evidence="5">HUAS YX12</strain>
    </source>
</reference>
<dbReference type="InterPro" id="IPR002104">
    <property type="entry name" value="Integrase_catalytic"/>
</dbReference>
<feature type="domain" description="Tyr recombinase" evidence="4">
    <location>
        <begin position="184"/>
        <end position="381"/>
    </location>
</feature>
<keyword evidence="3" id="KW-0233">DNA recombination</keyword>
<evidence type="ECO:0000256" key="3">
    <source>
        <dbReference type="ARBA" id="ARBA00023172"/>
    </source>
</evidence>
<evidence type="ECO:0000313" key="5">
    <source>
        <dbReference type="EMBL" id="XBT83176.1"/>
    </source>
</evidence>
<accession>A0AAU7R5X8</accession>
<dbReference type="Gene3D" id="1.10.150.130">
    <property type="match status" value="1"/>
</dbReference>
<dbReference type="InterPro" id="IPR013762">
    <property type="entry name" value="Integrase-like_cat_sf"/>
</dbReference>
<dbReference type="Pfam" id="PF00589">
    <property type="entry name" value="Phage_integrase"/>
    <property type="match status" value="1"/>
</dbReference>
<gene>
    <name evidence="5" type="ORF">ABIH81_06760</name>
</gene>